<accession>A0A2C3VHC0</accession>
<sequence length="219" mass="25104">MKAKDMVELNNKKRQLLTSENEAIYGDMLIYLRFTSIPQEQMEELLLEILDHLLEAQKNGKNAYDIFGEDLKAYCDELINSSEHQTTFEKGAVIGFVVSLLLAIQFGYDTFTHVFFNHANKPGIPFSILGTILSAIILTTGTFLTFSVLRQYSFTMLASWKQKIMLILSACIPFGLSVFSNIHFKTKPYLSYNLTVWQGALITISFYILYKILYKTSRF</sequence>
<dbReference type="AlphaFoldDB" id="A0A2C3VHC0"/>
<comment type="caution">
    <text evidence="1">The sequence shown here is derived from an EMBL/GenBank/DDBJ whole genome shotgun (WGS) entry which is preliminary data.</text>
</comment>
<proteinExistence type="predicted"/>
<name>A0A2C3VHC0_9BACI</name>
<protein>
    <recommendedName>
        <fullName evidence="3">DUF1048 domain-containing protein</fullName>
    </recommendedName>
</protein>
<evidence type="ECO:0008006" key="3">
    <source>
        <dbReference type="Google" id="ProtNLM"/>
    </source>
</evidence>
<dbReference type="SUPFAM" id="SSF158560">
    <property type="entry name" value="BH3980-like"/>
    <property type="match status" value="1"/>
</dbReference>
<gene>
    <name evidence="1" type="ORF">CN613_10505</name>
</gene>
<dbReference type="PANTHER" id="PTHR41307:SF1">
    <property type="entry name" value="MEMBRANE PROTEIN"/>
    <property type="match status" value="1"/>
</dbReference>
<dbReference type="RefSeq" id="WP_097846911.1">
    <property type="nucleotide sequence ID" value="NZ_NUBH01000036.1"/>
</dbReference>
<dbReference type="Gene3D" id="1.10.1900.10">
    <property type="entry name" value="c-terminal domain of poly(a) binding protein"/>
    <property type="match status" value="1"/>
</dbReference>
<reference evidence="1 2" key="1">
    <citation type="submission" date="2017-09" db="EMBL/GenBank/DDBJ databases">
        <title>Large-scale bioinformatics analysis of Bacillus genomes uncovers conserved roles of natural products in bacterial physiology.</title>
        <authorList>
            <consortium name="Agbiome Team Llc"/>
            <person name="Bleich R.M."/>
            <person name="Grubbs K.J."/>
            <person name="Santa Maria K.C."/>
            <person name="Allen S.E."/>
            <person name="Farag S."/>
            <person name="Shank E.A."/>
            <person name="Bowers A."/>
        </authorList>
    </citation>
    <scope>NUCLEOTIDE SEQUENCE [LARGE SCALE GENOMIC DNA]</scope>
    <source>
        <strain evidence="1 2">AFS009893</strain>
    </source>
</reference>
<dbReference type="PANTHER" id="PTHR41307">
    <property type="entry name" value="MEMBRANE PROTEIN-RELATED"/>
    <property type="match status" value="1"/>
</dbReference>
<evidence type="ECO:0000313" key="2">
    <source>
        <dbReference type="Proteomes" id="UP000219775"/>
    </source>
</evidence>
<organism evidence="1 2">
    <name type="scientific">Bacillus pseudomycoides</name>
    <dbReference type="NCBI Taxonomy" id="64104"/>
    <lineage>
        <taxon>Bacteria</taxon>
        <taxon>Bacillati</taxon>
        <taxon>Bacillota</taxon>
        <taxon>Bacilli</taxon>
        <taxon>Bacillales</taxon>
        <taxon>Bacillaceae</taxon>
        <taxon>Bacillus</taxon>
        <taxon>Bacillus cereus group</taxon>
    </lineage>
</organism>
<evidence type="ECO:0000313" key="1">
    <source>
        <dbReference type="EMBL" id="PEM69824.1"/>
    </source>
</evidence>
<dbReference type="Proteomes" id="UP000219775">
    <property type="component" value="Unassembled WGS sequence"/>
</dbReference>
<dbReference type="EMBL" id="NUDP01000037">
    <property type="protein sequence ID" value="PEM69824.1"/>
    <property type="molecule type" value="Genomic_DNA"/>
</dbReference>